<dbReference type="EMBL" id="CP110820">
    <property type="protein sequence ID" value="WPX97024.1"/>
    <property type="molecule type" value="Genomic_DNA"/>
</dbReference>
<dbReference type="Proteomes" id="UP001327219">
    <property type="component" value="Chromosome"/>
</dbReference>
<keyword evidence="4 10" id="KW-0808">Transferase</keyword>
<evidence type="ECO:0000256" key="2">
    <source>
        <dbReference type="ARBA" id="ARBA00003213"/>
    </source>
</evidence>
<accession>A0ABZ0UMT4</accession>
<comment type="similarity">
    <text evidence="3 10 13">Belongs to the IPP transferase family.</text>
</comment>
<gene>
    <name evidence="10" type="primary">miaA</name>
    <name evidence="14" type="ORF">Bandiella_01164</name>
</gene>
<dbReference type="RefSeq" id="WP_323732674.1">
    <property type="nucleotide sequence ID" value="NZ_CP110820.1"/>
</dbReference>
<dbReference type="NCBIfam" id="TIGR00174">
    <property type="entry name" value="miaA"/>
    <property type="match status" value="1"/>
</dbReference>
<evidence type="ECO:0000256" key="6">
    <source>
        <dbReference type="ARBA" id="ARBA00022741"/>
    </source>
</evidence>
<evidence type="ECO:0000313" key="14">
    <source>
        <dbReference type="EMBL" id="WPX97024.1"/>
    </source>
</evidence>
<dbReference type="HAMAP" id="MF_00185">
    <property type="entry name" value="IPP_trans"/>
    <property type="match status" value="1"/>
</dbReference>
<evidence type="ECO:0000256" key="5">
    <source>
        <dbReference type="ARBA" id="ARBA00022694"/>
    </source>
</evidence>
<comment type="function">
    <text evidence="2 10 12">Catalyzes the transfer of a dimethylallyl group onto the adenine at position 37 in tRNAs that read codons beginning with uridine, leading to the formation of N6-(dimethylallyl)adenosine (i(6)A).</text>
</comment>
<dbReference type="EC" id="2.5.1.75" evidence="10"/>
<keyword evidence="7 10" id="KW-0067">ATP-binding</keyword>
<evidence type="ECO:0000256" key="12">
    <source>
        <dbReference type="RuleBase" id="RU003784"/>
    </source>
</evidence>
<feature type="binding site" evidence="10">
    <location>
        <begin position="16"/>
        <end position="23"/>
    </location>
    <ligand>
        <name>ATP</name>
        <dbReference type="ChEBI" id="CHEBI:30616"/>
    </ligand>
</feature>
<feature type="site" description="Interaction with substrate tRNA" evidence="10">
    <location>
        <position position="107"/>
    </location>
</feature>
<evidence type="ECO:0000256" key="8">
    <source>
        <dbReference type="ARBA" id="ARBA00022842"/>
    </source>
</evidence>
<dbReference type="InterPro" id="IPR018022">
    <property type="entry name" value="IPT"/>
</dbReference>
<comment type="subunit">
    <text evidence="10">Monomer.</text>
</comment>
<protein>
    <recommendedName>
        <fullName evidence="10">tRNA dimethylallyltransferase</fullName>
        <ecNumber evidence="10">2.5.1.75</ecNumber>
    </recommendedName>
    <alternativeName>
        <fullName evidence="10">Dimethylallyl diphosphate:tRNA dimethylallyltransferase</fullName>
        <shortName evidence="10">DMAPP:tRNA dimethylallyltransferase</shortName>
        <shortName evidence="10">DMATase</shortName>
    </alternativeName>
    <alternativeName>
        <fullName evidence="10">Isopentenyl-diphosphate:tRNA isopentenyltransferase</fullName>
        <shortName evidence="10">IPP transferase</shortName>
        <shortName evidence="10">IPPT</shortName>
        <shortName evidence="10">IPTase</shortName>
    </alternativeName>
</protein>
<dbReference type="InterPro" id="IPR027417">
    <property type="entry name" value="P-loop_NTPase"/>
</dbReference>
<feature type="region of interest" description="Interaction with substrate tRNA" evidence="10">
    <location>
        <begin position="41"/>
        <end position="44"/>
    </location>
</feature>
<dbReference type="Pfam" id="PF01715">
    <property type="entry name" value="IPPT"/>
    <property type="match status" value="1"/>
</dbReference>
<keyword evidence="5 10" id="KW-0819">tRNA processing</keyword>
<comment type="catalytic activity">
    <reaction evidence="9 10 11">
        <text>adenosine(37) in tRNA + dimethylallyl diphosphate = N(6)-dimethylallyladenosine(37) in tRNA + diphosphate</text>
        <dbReference type="Rhea" id="RHEA:26482"/>
        <dbReference type="Rhea" id="RHEA-COMP:10162"/>
        <dbReference type="Rhea" id="RHEA-COMP:10375"/>
        <dbReference type="ChEBI" id="CHEBI:33019"/>
        <dbReference type="ChEBI" id="CHEBI:57623"/>
        <dbReference type="ChEBI" id="CHEBI:74411"/>
        <dbReference type="ChEBI" id="CHEBI:74415"/>
        <dbReference type="EC" id="2.5.1.75"/>
    </reaction>
</comment>
<evidence type="ECO:0000256" key="9">
    <source>
        <dbReference type="ARBA" id="ARBA00049563"/>
    </source>
</evidence>
<dbReference type="InterPro" id="IPR039657">
    <property type="entry name" value="Dimethylallyltransferase"/>
</dbReference>
<evidence type="ECO:0000313" key="15">
    <source>
        <dbReference type="Proteomes" id="UP001327219"/>
    </source>
</evidence>
<comment type="caution">
    <text evidence="10">Lacks conserved residue(s) required for the propagation of feature annotation.</text>
</comment>
<keyword evidence="6 10" id="KW-0547">Nucleotide-binding</keyword>
<evidence type="ECO:0000256" key="11">
    <source>
        <dbReference type="RuleBase" id="RU003783"/>
    </source>
</evidence>
<keyword evidence="8 10" id="KW-0460">Magnesium</keyword>
<sequence>MLDLKKVEGKIICIYGPTASSKSKLAIEFAQKIGGVIINADSMQIYKDVPILTSQPTEHEKEALTHQLYGMANLTTKFSVNEWLKLAINQINATRKLGLSPILVGGTGLYFLSLIRGIAEIPQIEQTTKDYVRSLAAKSPQVGVHKILIDYDSELAQKVSPNDTVRVLRGLEVMIQTGKSILEWQKNNAKFFAETEFFKVYLCPPREKLYSNINQRFLQMLTKGVEDEVRAVFVKHEYQSIVPKIIGLSTIRDYIMHQKDLGTMINEVQKLTRNYAKRQYTWFNNQLKHDVVVDNIF</sequence>
<dbReference type="Gene3D" id="3.40.50.300">
    <property type="entry name" value="P-loop containing nucleotide triphosphate hydrolases"/>
    <property type="match status" value="1"/>
</dbReference>
<evidence type="ECO:0000256" key="10">
    <source>
        <dbReference type="HAMAP-Rule" id="MF_00185"/>
    </source>
</evidence>
<evidence type="ECO:0000256" key="4">
    <source>
        <dbReference type="ARBA" id="ARBA00022679"/>
    </source>
</evidence>
<comment type="cofactor">
    <cofactor evidence="1 10">
        <name>Mg(2+)</name>
        <dbReference type="ChEBI" id="CHEBI:18420"/>
    </cofactor>
</comment>
<dbReference type="Gene3D" id="1.10.20.140">
    <property type="match status" value="1"/>
</dbReference>
<evidence type="ECO:0000256" key="7">
    <source>
        <dbReference type="ARBA" id="ARBA00022840"/>
    </source>
</evidence>
<name>A0ABZ0UMT4_9RICK</name>
<evidence type="ECO:0000256" key="1">
    <source>
        <dbReference type="ARBA" id="ARBA00001946"/>
    </source>
</evidence>
<organism evidence="14 15">
    <name type="scientific">Candidatus Bandiella euplotis</name>
    <dbReference type="NCBI Taxonomy" id="1664265"/>
    <lineage>
        <taxon>Bacteria</taxon>
        <taxon>Pseudomonadati</taxon>
        <taxon>Pseudomonadota</taxon>
        <taxon>Alphaproteobacteria</taxon>
        <taxon>Rickettsiales</taxon>
        <taxon>Candidatus Midichloriaceae</taxon>
        <taxon>Candidatus Bandiella</taxon>
    </lineage>
</organism>
<proteinExistence type="inferred from homology"/>
<reference evidence="14 15" key="1">
    <citation type="submission" date="2022-11" db="EMBL/GenBank/DDBJ databases">
        <title>Host association and intracellularity evolved multiple times independently in the Rickettsiales.</title>
        <authorList>
            <person name="Castelli M."/>
            <person name="Nardi T."/>
            <person name="Gammuto L."/>
            <person name="Bellinzona G."/>
            <person name="Sabaneyeva E."/>
            <person name="Potekhin A."/>
            <person name="Serra V."/>
            <person name="Petroni G."/>
            <person name="Sassera D."/>
        </authorList>
    </citation>
    <scope>NUCLEOTIDE SEQUENCE [LARGE SCALE GENOMIC DNA]</scope>
    <source>
        <strain evidence="14 15">NDG2</strain>
    </source>
</reference>
<keyword evidence="15" id="KW-1185">Reference proteome</keyword>
<dbReference type="PANTHER" id="PTHR11088">
    <property type="entry name" value="TRNA DIMETHYLALLYLTRANSFERASE"/>
    <property type="match status" value="1"/>
</dbReference>
<dbReference type="SUPFAM" id="SSF52540">
    <property type="entry name" value="P-loop containing nucleoside triphosphate hydrolases"/>
    <property type="match status" value="1"/>
</dbReference>
<feature type="site" description="Interaction with substrate tRNA" evidence="10">
    <location>
        <position position="133"/>
    </location>
</feature>
<evidence type="ECO:0000256" key="13">
    <source>
        <dbReference type="RuleBase" id="RU003785"/>
    </source>
</evidence>
<evidence type="ECO:0000256" key="3">
    <source>
        <dbReference type="ARBA" id="ARBA00005842"/>
    </source>
</evidence>
<dbReference type="PANTHER" id="PTHR11088:SF60">
    <property type="entry name" value="TRNA DIMETHYLALLYLTRANSFERASE"/>
    <property type="match status" value="1"/>
</dbReference>